<keyword evidence="8" id="KW-1185">Reference proteome</keyword>
<keyword evidence="5 6" id="KW-0472">Membrane</keyword>
<sequence length="337" mass="39012">MVAVVIDFSEKVGKFLDEEISFNEIVFDYYLNFIPWINGLLWPLFALIAVIFFTSRLAKDSEIISILASGVSYYRIMVPYLIASCFLATLLWVGNNYIIPISNEKKATFENTYIWRGNKKTLNENVHMRIAPNEKIFVRYFRQRDSTMIDFRLETFEEGQLTRFLKAKRLKFNNSSGKWTMKDYMVRTFDGMNESMEIESGKELDTLLNFTPEEFIRFSNQMEMMTSPEILNYIEDQNEKGITNPKKFLVEYHRRNADPFTIIILTIIGMSLASRKVRGGLGLNLALGLLLGSLFVLISKFSTTFAYSQTLTPLVGIWIPNIIFTIVAIVLLFRAQK</sequence>
<evidence type="ECO:0000256" key="1">
    <source>
        <dbReference type="ARBA" id="ARBA00004651"/>
    </source>
</evidence>
<dbReference type="InterPro" id="IPR005495">
    <property type="entry name" value="LptG/LptF_permease"/>
</dbReference>
<feature type="transmembrane region" description="Helical" evidence="6">
    <location>
        <begin position="311"/>
        <end position="333"/>
    </location>
</feature>
<gene>
    <name evidence="7" type="ORF">GCM10007940_43890</name>
</gene>
<comment type="subcellular location">
    <subcellularLocation>
        <location evidence="1">Cell membrane</location>
        <topology evidence="1">Multi-pass membrane protein</topology>
    </subcellularLocation>
</comment>
<evidence type="ECO:0000256" key="5">
    <source>
        <dbReference type="ARBA" id="ARBA00023136"/>
    </source>
</evidence>
<reference evidence="7" key="1">
    <citation type="journal article" date="2014" name="Int. J. Syst. Evol. Microbiol.">
        <title>Complete genome sequence of Corynebacterium casei LMG S-19264T (=DSM 44701T), isolated from a smear-ripened cheese.</title>
        <authorList>
            <consortium name="US DOE Joint Genome Institute (JGI-PGF)"/>
            <person name="Walter F."/>
            <person name="Albersmeier A."/>
            <person name="Kalinowski J."/>
            <person name="Ruckert C."/>
        </authorList>
    </citation>
    <scope>NUCLEOTIDE SEQUENCE</scope>
    <source>
        <strain evidence="7">NBRC 108769</strain>
    </source>
</reference>
<keyword evidence="2" id="KW-1003">Cell membrane</keyword>
<reference evidence="7" key="2">
    <citation type="submission" date="2023-01" db="EMBL/GenBank/DDBJ databases">
        <title>Draft genome sequence of Portibacter lacus strain NBRC 108769.</title>
        <authorList>
            <person name="Sun Q."/>
            <person name="Mori K."/>
        </authorList>
    </citation>
    <scope>NUCLEOTIDE SEQUENCE</scope>
    <source>
        <strain evidence="7">NBRC 108769</strain>
    </source>
</reference>
<dbReference type="EMBL" id="BSOH01000036">
    <property type="protein sequence ID" value="GLR19773.1"/>
    <property type="molecule type" value="Genomic_DNA"/>
</dbReference>
<dbReference type="Pfam" id="PF03739">
    <property type="entry name" value="LptF_LptG"/>
    <property type="match status" value="1"/>
</dbReference>
<evidence type="ECO:0000256" key="3">
    <source>
        <dbReference type="ARBA" id="ARBA00022692"/>
    </source>
</evidence>
<keyword evidence="3 6" id="KW-0812">Transmembrane</keyword>
<name>A0AA37SY97_9BACT</name>
<feature type="transmembrane region" description="Helical" evidence="6">
    <location>
        <begin position="73"/>
        <end position="93"/>
    </location>
</feature>
<evidence type="ECO:0000256" key="2">
    <source>
        <dbReference type="ARBA" id="ARBA00022475"/>
    </source>
</evidence>
<evidence type="ECO:0000256" key="6">
    <source>
        <dbReference type="SAM" id="Phobius"/>
    </source>
</evidence>
<keyword evidence="4 6" id="KW-1133">Transmembrane helix</keyword>
<dbReference type="Proteomes" id="UP001156666">
    <property type="component" value="Unassembled WGS sequence"/>
</dbReference>
<dbReference type="PANTHER" id="PTHR33529">
    <property type="entry name" value="SLR0882 PROTEIN-RELATED"/>
    <property type="match status" value="1"/>
</dbReference>
<evidence type="ECO:0000256" key="4">
    <source>
        <dbReference type="ARBA" id="ARBA00022989"/>
    </source>
</evidence>
<feature type="transmembrane region" description="Helical" evidence="6">
    <location>
        <begin position="33"/>
        <end position="53"/>
    </location>
</feature>
<feature type="transmembrane region" description="Helical" evidence="6">
    <location>
        <begin position="281"/>
        <end position="299"/>
    </location>
</feature>
<dbReference type="GO" id="GO:0043190">
    <property type="term" value="C:ATP-binding cassette (ABC) transporter complex"/>
    <property type="evidence" value="ECO:0007669"/>
    <property type="project" value="TreeGrafter"/>
</dbReference>
<dbReference type="PANTHER" id="PTHR33529:SF8">
    <property type="entry name" value="PERMEASE, YJGP_YJGQ FAMILY"/>
    <property type="match status" value="1"/>
</dbReference>
<comment type="caution">
    <text evidence="7">The sequence shown here is derived from an EMBL/GenBank/DDBJ whole genome shotgun (WGS) entry which is preliminary data.</text>
</comment>
<evidence type="ECO:0000313" key="8">
    <source>
        <dbReference type="Proteomes" id="UP001156666"/>
    </source>
</evidence>
<evidence type="ECO:0000313" key="7">
    <source>
        <dbReference type="EMBL" id="GLR19773.1"/>
    </source>
</evidence>
<accession>A0AA37SY97</accession>
<protein>
    <submittedName>
        <fullName evidence="7">Membrane protein</fullName>
    </submittedName>
</protein>
<dbReference type="GO" id="GO:0015920">
    <property type="term" value="P:lipopolysaccharide transport"/>
    <property type="evidence" value="ECO:0007669"/>
    <property type="project" value="TreeGrafter"/>
</dbReference>
<dbReference type="AlphaFoldDB" id="A0AA37SY97"/>
<proteinExistence type="predicted"/>
<organism evidence="7 8">
    <name type="scientific">Portibacter lacus</name>
    <dbReference type="NCBI Taxonomy" id="1099794"/>
    <lineage>
        <taxon>Bacteria</taxon>
        <taxon>Pseudomonadati</taxon>
        <taxon>Bacteroidota</taxon>
        <taxon>Saprospiria</taxon>
        <taxon>Saprospirales</taxon>
        <taxon>Haliscomenobacteraceae</taxon>
        <taxon>Portibacter</taxon>
    </lineage>
</organism>